<comment type="caution">
    <text evidence="2">The sequence shown here is derived from an EMBL/GenBank/DDBJ whole genome shotgun (WGS) entry which is preliminary data.</text>
</comment>
<dbReference type="AlphaFoldDB" id="A0AA40DWP1"/>
<protein>
    <submittedName>
        <fullName evidence="2">Uncharacterized protein</fullName>
    </submittedName>
</protein>
<dbReference type="Proteomes" id="UP001172101">
    <property type="component" value="Unassembled WGS sequence"/>
</dbReference>
<name>A0AA40DWP1_9PEZI</name>
<evidence type="ECO:0000313" key="2">
    <source>
        <dbReference type="EMBL" id="KAK0718355.1"/>
    </source>
</evidence>
<evidence type="ECO:0000313" key="3">
    <source>
        <dbReference type="Proteomes" id="UP001172101"/>
    </source>
</evidence>
<sequence>MQDRDTGAQDYLTSLGYQYHGITSRGKLGQPSPRRVVGASGNSARRGSVARCLACWSAGAGAVVTARLPHKDVQFGIIPSVLGIGCGRARARVLEAIVCHSMVPVLRGLPQPLTSMHNRRKLPGSSESSQKKRSKQLRQGNQSNQPKPPMAAAWERQV</sequence>
<proteinExistence type="predicted"/>
<dbReference type="EMBL" id="JAUIRO010000004">
    <property type="protein sequence ID" value="KAK0718355.1"/>
    <property type="molecule type" value="Genomic_DNA"/>
</dbReference>
<evidence type="ECO:0000256" key="1">
    <source>
        <dbReference type="SAM" id="MobiDB-lite"/>
    </source>
</evidence>
<gene>
    <name evidence="2" type="ORF">B0T26DRAFT_676530</name>
</gene>
<organism evidence="2 3">
    <name type="scientific">Lasiosphaeria miniovina</name>
    <dbReference type="NCBI Taxonomy" id="1954250"/>
    <lineage>
        <taxon>Eukaryota</taxon>
        <taxon>Fungi</taxon>
        <taxon>Dikarya</taxon>
        <taxon>Ascomycota</taxon>
        <taxon>Pezizomycotina</taxon>
        <taxon>Sordariomycetes</taxon>
        <taxon>Sordariomycetidae</taxon>
        <taxon>Sordariales</taxon>
        <taxon>Lasiosphaeriaceae</taxon>
        <taxon>Lasiosphaeria</taxon>
    </lineage>
</organism>
<accession>A0AA40DWP1</accession>
<dbReference type="RefSeq" id="XP_060297148.1">
    <property type="nucleotide sequence ID" value="XM_060439990.1"/>
</dbReference>
<keyword evidence="3" id="KW-1185">Reference proteome</keyword>
<dbReference type="GeneID" id="85323260"/>
<feature type="region of interest" description="Disordered" evidence="1">
    <location>
        <begin position="109"/>
        <end position="158"/>
    </location>
</feature>
<reference evidence="2" key="1">
    <citation type="submission" date="2023-06" db="EMBL/GenBank/DDBJ databases">
        <title>Genome-scale phylogeny and comparative genomics of the fungal order Sordariales.</title>
        <authorList>
            <consortium name="Lawrence Berkeley National Laboratory"/>
            <person name="Hensen N."/>
            <person name="Bonometti L."/>
            <person name="Westerberg I."/>
            <person name="Brannstrom I.O."/>
            <person name="Guillou S."/>
            <person name="Cros-Aarteil S."/>
            <person name="Calhoun S."/>
            <person name="Haridas S."/>
            <person name="Kuo A."/>
            <person name="Mondo S."/>
            <person name="Pangilinan J."/>
            <person name="Riley R."/>
            <person name="LaButti K."/>
            <person name="Andreopoulos B."/>
            <person name="Lipzen A."/>
            <person name="Chen C."/>
            <person name="Yanf M."/>
            <person name="Daum C."/>
            <person name="Ng V."/>
            <person name="Clum A."/>
            <person name="Steindorff A."/>
            <person name="Ohm R."/>
            <person name="Martin F."/>
            <person name="Silar P."/>
            <person name="Natvig D."/>
            <person name="Lalanne C."/>
            <person name="Gautier V."/>
            <person name="Ament-velasquez S.L."/>
            <person name="Kruys A."/>
            <person name="Hutchinson M.I."/>
            <person name="Powell A.J."/>
            <person name="Barry K."/>
            <person name="Miller A.N."/>
            <person name="Grigoriev I.V."/>
            <person name="Debuchy R."/>
            <person name="Gladieux P."/>
            <person name="Thoren M.H."/>
            <person name="Johannesson H."/>
        </authorList>
    </citation>
    <scope>NUCLEOTIDE SEQUENCE</scope>
    <source>
        <strain evidence="2">SMH2392-1A</strain>
    </source>
</reference>